<organism evidence="2 3">
    <name type="scientific">Monosporascus ibericus</name>
    <dbReference type="NCBI Taxonomy" id="155417"/>
    <lineage>
        <taxon>Eukaryota</taxon>
        <taxon>Fungi</taxon>
        <taxon>Dikarya</taxon>
        <taxon>Ascomycota</taxon>
        <taxon>Pezizomycotina</taxon>
        <taxon>Sordariomycetes</taxon>
        <taxon>Xylariomycetidae</taxon>
        <taxon>Xylariales</taxon>
        <taxon>Xylariales incertae sedis</taxon>
        <taxon>Monosporascus</taxon>
    </lineage>
</organism>
<dbReference type="Proteomes" id="UP000293360">
    <property type="component" value="Unassembled WGS sequence"/>
</dbReference>
<evidence type="ECO:0000313" key="3">
    <source>
        <dbReference type="Proteomes" id="UP000293360"/>
    </source>
</evidence>
<protein>
    <recommendedName>
        <fullName evidence="1">Beta-lactamase-related domain-containing protein</fullName>
    </recommendedName>
</protein>
<keyword evidence="3" id="KW-1185">Reference proteome</keyword>
<dbReference type="InterPro" id="IPR012338">
    <property type="entry name" value="Beta-lactam/transpept-like"/>
</dbReference>
<sequence length="300" mass="32527">MLLRLRNLCVWQSFHLSVSEANRHGVARPLDTLKTLEIATSSIAELSRHGNSPANHFKKLYTRDSGDFQGPHGFGIARGRGRSASQKSRSLSAYNNPESTGGFRADWAYSNWGYATAGEVVKALSGASSAQYMEELLRPLDMDDICFGRLPVDDRNLAETYAAHGRCVSIFDLMPSPAVTGGTITGPAMEDLMKYATALFQTHQLASMQLSDHIFTARSPVEESYAFGFCRSQLPGAVLGMGWNSIYIKKMPALVPKGHAGPAMAPRGSRQGIHIAMAFPPELGSRVVCTNSITIGDVSE</sequence>
<evidence type="ECO:0000313" key="2">
    <source>
        <dbReference type="EMBL" id="RYP04294.1"/>
    </source>
</evidence>
<dbReference type="OrthoDB" id="5946976at2759"/>
<evidence type="ECO:0000259" key="1">
    <source>
        <dbReference type="Pfam" id="PF00144"/>
    </source>
</evidence>
<gene>
    <name evidence="2" type="ORF">DL764_004557</name>
</gene>
<dbReference type="SUPFAM" id="SSF56601">
    <property type="entry name" value="beta-lactamase/transpeptidase-like"/>
    <property type="match status" value="1"/>
</dbReference>
<dbReference type="EMBL" id="QJNU01000217">
    <property type="protein sequence ID" value="RYP04294.1"/>
    <property type="molecule type" value="Genomic_DNA"/>
</dbReference>
<name>A0A4Q4TEZ9_9PEZI</name>
<reference evidence="2 3" key="1">
    <citation type="submission" date="2018-06" db="EMBL/GenBank/DDBJ databases">
        <title>Complete Genomes of Monosporascus.</title>
        <authorList>
            <person name="Robinson A.J."/>
            <person name="Natvig D.O."/>
        </authorList>
    </citation>
    <scope>NUCLEOTIDE SEQUENCE [LARGE SCALE GENOMIC DNA]</scope>
    <source>
        <strain evidence="2 3">CBS 110550</strain>
    </source>
</reference>
<comment type="caution">
    <text evidence="2">The sequence shown here is derived from an EMBL/GenBank/DDBJ whole genome shotgun (WGS) entry which is preliminary data.</text>
</comment>
<dbReference type="InterPro" id="IPR001466">
    <property type="entry name" value="Beta-lactam-related"/>
</dbReference>
<dbReference type="Pfam" id="PF00144">
    <property type="entry name" value="Beta-lactamase"/>
    <property type="match status" value="1"/>
</dbReference>
<dbReference type="Gene3D" id="3.40.710.10">
    <property type="entry name" value="DD-peptidase/beta-lactamase superfamily"/>
    <property type="match status" value="1"/>
</dbReference>
<accession>A0A4Q4TEZ9</accession>
<proteinExistence type="predicted"/>
<dbReference type="AlphaFoldDB" id="A0A4Q4TEZ9"/>
<feature type="domain" description="Beta-lactamase-related" evidence="1">
    <location>
        <begin position="103"/>
        <end position="241"/>
    </location>
</feature>
<dbReference type="STRING" id="155417.A0A4Q4TEZ9"/>